<evidence type="ECO:0000313" key="6">
    <source>
        <dbReference type="Proteomes" id="UP000192582"/>
    </source>
</evidence>
<dbReference type="PANTHER" id="PTHR30146">
    <property type="entry name" value="LACI-RELATED TRANSCRIPTIONAL REPRESSOR"/>
    <property type="match status" value="1"/>
</dbReference>
<accession>A0A1W1UCZ2</accession>
<dbReference type="InterPro" id="IPR046335">
    <property type="entry name" value="LacI/GalR-like_sensor"/>
</dbReference>
<dbReference type="CDD" id="cd01574">
    <property type="entry name" value="PBP1_LacI"/>
    <property type="match status" value="1"/>
</dbReference>
<dbReference type="InterPro" id="IPR028082">
    <property type="entry name" value="Peripla_BP_I"/>
</dbReference>
<keyword evidence="3" id="KW-0804">Transcription</keyword>
<dbReference type="Gene3D" id="3.40.50.2300">
    <property type="match status" value="2"/>
</dbReference>
<dbReference type="NCBIfam" id="NF007075">
    <property type="entry name" value="PRK09526.1"/>
    <property type="match status" value="1"/>
</dbReference>
<keyword evidence="6" id="KW-1185">Reference proteome</keyword>
<organism evidence="5 6">
    <name type="scientific">Deinococcus hopiensis KR-140</name>
    <dbReference type="NCBI Taxonomy" id="695939"/>
    <lineage>
        <taxon>Bacteria</taxon>
        <taxon>Thermotogati</taxon>
        <taxon>Deinococcota</taxon>
        <taxon>Deinococci</taxon>
        <taxon>Deinococcales</taxon>
        <taxon>Deinococcaceae</taxon>
        <taxon>Deinococcus</taxon>
    </lineage>
</organism>
<dbReference type="GO" id="GO:0003700">
    <property type="term" value="F:DNA-binding transcription factor activity"/>
    <property type="evidence" value="ECO:0007669"/>
    <property type="project" value="TreeGrafter"/>
</dbReference>
<dbReference type="PROSITE" id="PS50932">
    <property type="entry name" value="HTH_LACI_2"/>
    <property type="match status" value="1"/>
</dbReference>
<reference evidence="5 6" key="1">
    <citation type="submission" date="2017-04" db="EMBL/GenBank/DDBJ databases">
        <authorList>
            <person name="Afonso C.L."/>
            <person name="Miller P.J."/>
            <person name="Scott M.A."/>
            <person name="Spackman E."/>
            <person name="Goraichik I."/>
            <person name="Dimitrov K.M."/>
            <person name="Suarez D.L."/>
            <person name="Swayne D.E."/>
        </authorList>
    </citation>
    <scope>NUCLEOTIDE SEQUENCE [LARGE SCALE GENOMIC DNA]</scope>
    <source>
        <strain evidence="5 6">KR-140</strain>
    </source>
</reference>
<dbReference type="Pfam" id="PF00356">
    <property type="entry name" value="LacI"/>
    <property type="match status" value="1"/>
</dbReference>
<keyword evidence="2" id="KW-0238">DNA-binding</keyword>
<feature type="domain" description="HTH lacI-type" evidence="4">
    <location>
        <begin position="10"/>
        <end position="64"/>
    </location>
</feature>
<dbReference type="AlphaFoldDB" id="A0A1W1UCZ2"/>
<keyword evidence="1" id="KW-0805">Transcription regulation</keyword>
<dbReference type="SUPFAM" id="SSF47413">
    <property type="entry name" value="lambda repressor-like DNA-binding domains"/>
    <property type="match status" value="1"/>
</dbReference>
<dbReference type="STRING" id="695939.SAMN00790413_05681"/>
<name>A0A1W1UCZ2_9DEIO</name>
<protein>
    <submittedName>
        <fullName evidence="5">Transcriptional regulator, LacI family</fullName>
    </submittedName>
</protein>
<proteinExistence type="predicted"/>
<dbReference type="InterPro" id="IPR000843">
    <property type="entry name" value="HTH_LacI"/>
</dbReference>
<gene>
    <name evidence="5" type="ORF">SAMN00790413_05681</name>
</gene>
<evidence type="ECO:0000313" key="5">
    <source>
        <dbReference type="EMBL" id="SMB78903.1"/>
    </source>
</evidence>
<dbReference type="CDD" id="cd01392">
    <property type="entry name" value="HTH_LacI"/>
    <property type="match status" value="1"/>
</dbReference>
<dbReference type="PROSITE" id="PS00356">
    <property type="entry name" value="HTH_LACI_1"/>
    <property type="match status" value="1"/>
</dbReference>
<dbReference type="InterPro" id="IPR010982">
    <property type="entry name" value="Lambda_DNA-bd_dom_sf"/>
</dbReference>
<dbReference type="SMART" id="SM00354">
    <property type="entry name" value="HTH_LACI"/>
    <property type="match status" value="1"/>
</dbReference>
<dbReference type="RefSeq" id="WP_084045340.1">
    <property type="nucleotide sequence ID" value="NZ_FWWU01000003.1"/>
</dbReference>
<dbReference type="PANTHER" id="PTHR30146:SF153">
    <property type="entry name" value="LACTOSE OPERON REPRESSOR"/>
    <property type="match status" value="1"/>
</dbReference>
<dbReference type="GO" id="GO:0000976">
    <property type="term" value="F:transcription cis-regulatory region binding"/>
    <property type="evidence" value="ECO:0007669"/>
    <property type="project" value="TreeGrafter"/>
</dbReference>
<dbReference type="OrthoDB" id="9785825at2"/>
<evidence type="ECO:0000256" key="3">
    <source>
        <dbReference type="ARBA" id="ARBA00023163"/>
    </source>
</evidence>
<evidence type="ECO:0000256" key="1">
    <source>
        <dbReference type="ARBA" id="ARBA00023015"/>
    </source>
</evidence>
<evidence type="ECO:0000256" key="2">
    <source>
        <dbReference type="ARBA" id="ARBA00023125"/>
    </source>
</evidence>
<dbReference type="Gene3D" id="1.10.260.40">
    <property type="entry name" value="lambda repressor-like DNA-binding domains"/>
    <property type="match status" value="1"/>
</dbReference>
<dbReference type="Pfam" id="PF13377">
    <property type="entry name" value="Peripla_BP_3"/>
    <property type="match status" value="1"/>
</dbReference>
<evidence type="ECO:0000259" key="4">
    <source>
        <dbReference type="PROSITE" id="PS50932"/>
    </source>
</evidence>
<dbReference type="EMBL" id="FWWU01000003">
    <property type="protein sequence ID" value="SMB78903.1"/>
    <property type="molecule type" value="Genomic_DNA"/>
</dbReference>
<dbReference type="SUPFAM" id="SSF53822">
    <property type="entry name" value="Periplasmic binding protein-like I"/>
    <property type="match status" value="1"/>
</dbReference>
<dbReference type="Proteomes" id="UP000192582">
    <property type="component" value="Unassembled WGS sequence"/>
</dbReference>
<sequence length="343" mass="36300">MSASAPSSRVTIHDVARHAGVSHQTVSRVMNEHPSVAATTRQKVLDAIQALRYQPNLAARSLVTQRSGTLGVVGFGLTYYGPAQMIVNIEQAARGRGYGVALASIPELSETEIERAVLELRRQNVDGILLITPLRGADAERIRSLCGSVPFVLVDTTESSGVPGVTIDQKAGACLAAQHLVSLGHQRVALLSGPSRWHDARLRLEGWREALSEAGLTPAAVLEGDWSAGSGFGLTQELLAARTPFTGLLVGNDQMALGALWALHERGVAVPDDVSIVGFDDIPESRFFHPPLSTVRQDFAALGSLSLAALLEAIESPTSSRPAHVLTPELLVRASTAAPPSQS</sequence>
<dbReference type="PRINTS" id="PR00036">
    <property type="entry name" value="HTHLACI"/>
</dbReference>